<keyword evidence="2 3" id="KW-0560">Oxidoreductase</keyword>
<comment type="caution">
    <text evidence="6">The sequence shown here is derived from an EMBL/GenBank/DDBJ whole genome shotgun (WGS) entry which is preliminary data.</text>
</comment>
<name>A0A430JEH0_9BACL</name>
<evidence type="ECO:0000259" key="4">
    <source>
        <dbReference type="Pfam" id="PF00389"/>
    </source>
</evidence>
<feature type="domain" description="D-isomer specific 2-hydroxyacid dehydrogenase NAD-binding" evidence="5">
    <location>
        <begin position="112"/>
        <end position="289"/>
    </location>
</feature>
<dbReference type="RefSeq" id="WP_126141737.1">
    <property type="nucleotide sequence ID" value="NZ_RXHU01000034.1"/>
</dbReference>
<dbReference type="InterPro" id="IPR006139">
    <property type="entry name" value="D-isomer_2_OHA_DH_cat_dom"/>
</dbReference>
<dbReference type="GO" id="GO:0005829">
    <property type="term" value="C:cytosol"/>
    <property type="evidence" value="ECO:0007669"/>
    <property type="project" value="TreeGrafter"/>
</dbReference>
<dbReference type="PANTHER" id="PTHR10996:SF283">
    <property type="entry name" value="GLYOXYLATE_HYDROXYPYRUVATE REDUCTASE B"/>
    <property type="match status" value="1"/>
</dbReference>
<keyword evidence="7" id="KW-1185">Reference proteome</keyword>
<dbReference type="EMBL" id="RXHU01000034">
    <property type="protein sequence ID" value="RTE09374.1"/>
    <property type="molecule type" value="Genomic_DNA"/>
</dbReference>
<protein>
    <submittedName>
        <fullName evidence="6">D-glycerate dehydrogenase</fullName>
    </submittedName>
</protein>
<dbReference type="FunFam" id="3.40.50.720:FF:000462">
    <property type="entry name" value="Glyoxylate reductase (NADP+)"/>
    <property type="match status" value="1"/>
</dbReference>
<dbReference type="SUPFAM" id="SSF52283">
    <property type="entry name" value="Formate/glycerate dehydrogenase catalytic domain-like"/>
    <property type="match status" value="1"/>
</dbReference>
<comment type="similarity">
    <text evidence="1 3">Belongs to the D-isomer specific 2-hydroxyacid dehydrogenase family.</text>
</comment>
<dbReference type="InterPro" id="IPR050223">
    <property type="entry name" value="D-isomer_2-hydroxyacid_DH"/>
</dbReference>
<gene>
    <name evidence="6" type="ORF">EJQ19_13450</name>
</gene>
<evidence type="ECO:0000256" key="1">
    <source>
        <dbReference type="ARBA" id="ARBA00005854"/>
    </source>
</evidence>
<dbReference type="PANTHER" id="PTHR10996">
    <property type="entry name" value="2-HYDROXYACID DEHYDROGENASE-RELATED"/>
    <property type="match status" value="1"/>
</dbReference>
<dbReference type="Gene3D" id="3.40.50.720">
    <property type="entry name" value="NAD(P)-binding Rossmann-like Domain"/>
    <property type="match status" value="2"/>
</dbReference>
<organism evidence="6 7">
    <name type="scientific">Paenibacillus whitsoniae</name>
    <dbReference type="NCBI Taxonomy" id="2496558"/>
    <lineage>
        <taxon>Bacteria</taxon>
        <taxon>Bacillati</taxon>
        <taxon>Bacillota</taxon>
        <taxon>Bacilli</taxon>
        <taxon>Bacillales</taxon>
        <taxon>Paenibacillaceae</taxon>
        <taxon>Paenibacillus</taxon>
    </lineage>
</organism>
<dbReference type="AlphaFoldDB" id="A0A430JEH0"/>
<evidence type="ECO:0000313" key="6">
    <source>
        <dbReference type="EMBL" id="RTE09374.1"/>
    </source>
</evidence>
<evidence type="ECO:0000259" key="5">
    <source>
        <dbReference type="Pfam" id="PF02826"/>
    </source>
</evidence>
<accession>A0A430JEH0</accession>
<dbReference type="Pfam" id="PF02826">
    <property type="entry name" value="2-Hacid_dh_C"/>
    <property type="match status" value="1"/>
</dbReference>
<proteinExistence type="inferred from homology"/>
<dbReference type="OrthoDB" id="9805416at2"/>
<dbReference type="InterPro" id="IPR036291">
    <property type="entry name" value="NAD(P)-bd_dom_sf"/>
</dbReference>
<dbReference type="InterPro" id="IPR029753">
    <property type="entry name" value="D-isomer_DH_CS"/>
</dbReference>
<dbReference type="PROSITE" id="PS00671">
    <property type="entry name" value="D_2_HYDROXYACID_DH_3"/>
    <property type="match status" value="1"/>
</dbReference>
<dbReference type="Pfam" id="PF00389">
    <property type="entry name" value="2-Hacid_dh"/>
    <property type="match status" value="1"/>
</dbReference>
<evidence type="ECO:0000256" key="3">
    <source>
        <dbReference type="RuleBase" id="RU003719"/>
    </source>
</evidence>
<dbReference type="SUPFAM" id="SSF51735">
    <property type="entry name" value="NAD(P)-binding Rossmann-fold domains"/>
    <property type="match status" value="1"/>
</dbReference>
<reference evidence="6 7" key="1">
    <citation type="submission" date="2018-12" db="EMBL/GenBank/DDBJ databases">
        <title>Bacillus ochoae sp. nov., Paenibacillus whitsoniae sp. nov., Paenibacillus spiritus sp. nov. Isolated from the Mars Exploration Rover during spacecraft assembly.</title>
        <authorList>
            <person name="Seuylemezian A."/>
            <person name="Vaishampayan P."/>
        </authorList>
    </citation>
    <scope>NUCLEOTIDE SEQUENCE [LARGE SCALE GENOMIC DNA]</scope>
    <source>
        <strain evidence="6 7">MER 54</strain>
    </source>
</reference>
<feature type="domain" description="D-isomer specific 2-hydroxyacid dehydrogenase catalytic" evidence="4">
    <location>
        <begin position="15"/>
        <end position="321"/>
    </location>
</feature>
<sequence>MGKPIVFIPSRIPNAEAVIRYLSDDADVDYRDVEELLGEEEFYQGLERADGLMAYSRNKIRATQLERAPKLKAVCNIAVGYDNLDLDALTARGIAATNTPDVLSETTADLAFGLLMSTARRIPEADHYVKSGQWHGWLPSLMLGKDVFGATLGIVGLGRIGQAIARRAAGFQMKVLYNNRTRISNEEQQGLTYVSLDELLQRSDYVLLQAPLTSETSGMIGARELSLMKKDAILINTARGGVVDERALIEALQEKRIAGAGLDVFEQEPLPQGHPFLSMPQVVAVPHIGSATVQTRSAMAMKAAANMAAVLRGERPENLLNPEVWRR</sequence>
<dbReference type="GO" id="GO:0051287">
    <property type="term" value="F:NAD binding"/>
    <property type="evidence" value="ECO:0007669"/>
    <property type="project" value="InterPro"/>
</dbReference>
<dbReference type="GO" id="GO:0016618">
    <property type="term" value="F:hydroxypyruvate reductase [NAD(P)H] activity"/>
    <property type="evidence" value="ECO:0007669"/>
    <property type="project" value="TreeGrafter"/>
</dbReference>
<dbReference type="InterPro" id="IPR006140">
    <property type="entry name" value="D-isomer_DH_NAD-bd"/>
</dbReference>
<dbReference type="Proteomes" id="UP000276128">
    <property type="component" value="Unassembled WGS sequence"/>
</dbReference>
<evidence type="ECO:0000256" key="2">
    <source>
        <dbReference type="ARBA" id="ARBA00023002"/>
    </source>
</evidence>
<dbReference type="GO" id="GO:0030267">
    <property type="term" value="F:glyoxylate reductase (NADPH) activity"/>
    <property type="evidence" value="ECO:0007669"/>
    <property type="project" value="TreeGrafter"/>
</dbReference>
<evidence type="ECO:0000313" key="7">
    <source>
        <dbReference type="Proteomes" id="UP000276128"/>
    </source>
</evidence>
<dbReference type="CDD" id="cd05301">
    <property type="entry name" value="GDH"/>
    <property type="match status" value="1"/>
</dbReference>